<evidence type="ECO:0000256" key="1">
    <source>
        <dbReference type="SAM" id="Coils"/>
    </source>
</evidence>
<protein>
    <submittedName>
        <fullName evidence="3">Uncharacterized protein</fullName>
    </submittedName>
</protein>
<dbReference type="STRING" id="395961.Cyan7425_4998"/>
<dbReference type="KEGG" id="cyn:Cyan7425_4998"/>
<keyword evidence="2" id="KW-0472">Membrane</keyword>
<keyword evidence="1" id="KW-0175">Coiled coil</keyword>
<dbReference type="HOGENOM" id="CLU_1364308_0_0_3"/>
<gene>
    <name evidence="3" type="ordered locus">Cyan7425_4998</name>
</gene>
<organism evidence="3">
    <name type="scientific">Cyanothece sp. (strain PCC 7425 / ATCC 29141)</name>
    <dbReference type="NCBI Taxonomy" id="395961"/>
    <lineage>
        <taxon>Bacteria</taxon>
        <taxon>Bacillati</taxon>
        <taxon>Cyanobacteriota</taxon>
        <taxon>Cyanophyceae</taxon>
        <taxon>Gomontiellales</taxon>
        <taxon>Cyanothecaceae</taxon>
        <taxon>Cyanothece</taxon>
    </lineage>
</organism>
<dbReference type="AlphaFoldDB" id="B8HP35"/>
<proteinExistence type="predicted"/>
<feature type="coiled-coil region" evidence="1">
    <location>
        <begin position="164"/>
        <end position="198"/>
    </location>
</feature>
<keyword evidence="2" id="KW-1133">Transmembrane helix</keyword>
<evidence type="ECO:0000256" key="2">
    <source>
        <dbReference type="SAM" id="Phobius"/>
    </source>
</evidence>
<dbReference type="eggNOG" id="ENOG502ZBK7">
    <property type="taxonomic scope" value="Bacteria"/>
</dbReference>
<accession>B8HP35</accession>
<sequence>MSETVPQTLEDVKNRIGSLTDQATNALNGAANHAVNQLDAASSAMTQTAERTRLALDETLQQAEHLSGTLTTNLQQILADSVRGWMSEHPLIAWMIHHPLWTLVLILLGLFLSWGLVGAAAQLTKKVWVLVLQGPFKLAQLLAQGILRLFNLAKPPQLAQLEREDHLQKRLSEILNRLESLRQEQEALIREMELLVLSKR</sequence>
<dbReference type="OrthoDB" id="583009at2"/>
<feature type="transmembrane region" description="Helical" evidence="2">
    <location>
        <begin position="100"/>
        <end position="121"/>
    </location>
</feature>
<name>B8HP35_CYAP4</name>
<keyword evidence="2" id="KW-0812">Transmembrane</keyword>
<dbReference type="EMBL" id="CP001344">
    <property type="protein sequence ID" value="ACL47295.1"/>
    <property type="molecule type" value="Genomic_DNA"/>
</dbReference>
<reference evidence="3" key="1">
    <citation type="submission" date="2009-01" db="EMBL/GenBank/DDBJ databases">
        <title>Complete sequence of chromosome Cyanothece sp. PCC 7425.</title>
        <authorList>
            <consortium name="US DOE Joint Genome Institute"/>
            <person name="Lucas S."/>
            <person name="Copeland A."/>
            <person name="Lapidus A."/>
            <person name="Glavina del Rio T."/>
            <person name="Dalin E."/>
            <person name="Tice H."/>
            <person name="Bruce D."/>
            <person name="Goodwin L."/>
            <person name="Pitluck S."/>
            <person name="Sims D."/>
            <person name="Meineke L."/>
            <person name="Brettin T."/>
            <person name="Detter J.C."/>
            <person name="Han C."/>
            <person name="Larimer F."/>
            <person name="Land M."/>
            <person name="Hauser L."/>
            <person name="Kyrpides N."/>
            <person name="Ovchinnikova G."/>
            <person name="Liberton M."/>
            <person name="Stoeckel J."/>
            <person name="Banerjee A."/>
            <person name="Singh A."/>
            <person name="Page L."/>
            <person name="Sato H."/>
            <person name="Zhao L."/>
            <person name="Sherman L."/>
            <person name="Pakrasi H."/>
            <person name="Richardson P."/>
        </authorList>
    </citation>
    <scope>NUCLEOTIDE SEQUENCE</scope>
    <source>
        <strain evidence="3">PCC 7425</strain>
    </source>
</reference>
<evidence type="ECO:0000313" key="3">
    <source>
        <dbReference type="EMBL" id="ACL47295.1"/>
    </source>
</evidence>